<proteinExistence type="predicted"/>
<reference evidence="1 2" key="1">
    <citation type="journal article" date="2024" name="J Genomics">
        <title>Draft genome sequencing and assembly of Favolaschia claudopus CIRM-BRFM 2984 isolated from oak limbs.</title>
        <authorList>
            <person name="Navarro D."/>
            <person name="Drula E."/>
            <person name="Chaduli D."/>
            <person name="Cazenave R."/>
            <person name="Ahrendt S."/>
            <person name="Wang J."/>
            <person name="Lipzen A."/>
            <person name="Daum C."/>
            <person name="Barry K."/>
            <person name="Grigoriev I.V."/>
            <person name="Favel A."/>
            <person name="Rosso M.N."/>
            <person name="Martin F."/>
        </authorList>
    </citation>
    <scope>NUCLEOTIDE SEQUENCE [LARGE SCALE GENOMIC DNA]</scope>
    <source>
        <strain evidence="1 2">CIRM-BRFM 2984</strain>
    </source>
</reference>
<dbReference type="PANTHER" id="PTHR33835">
    <property type="entry name" value="YALI0C07656P"/>
    <property type="match status" value="1"/>
</dbReference>
<comment type="caution">
    <text evidence="1">The sequence shown here is derived from an EMBL/GenBank/DDBJ whole genome shotgun (WGS) entry which is preliminary data.</text>
</comment>
<accession>A0AAW0A1E9</accession>
<dbReference type="AlphaFoldDB" id="A0AAW0A1E9"/>
<evidence type="ECO:0000313" key="1">
    <source>
        <dbReference type="EMBL" id="KAK6997363.1"/>
    </source>
</evidence>
<keyword evidence="2" id="KW-1185">Reference proteome</keyword>
<dbReference type="EMBL" id="JAWWNJ010000092">
    <property type="protein sequence ID" value="KAK6997363.1"/>
    <property type="molecule type" value="Genomic_DNA"/>
</dbReference>
<evidence type="ECO:0000313" key="2">
    <source>
        <dbReference type="Proteomes" id="UP001362999"/>
    </source>
</evidence>
<protein>
    <submittedName>
        <fullName evidence="1">Uncharacterized protein</fullName>
    </submittedName>
</protein>
<dbReference type="PANTHER" id="PTHR33835:SF1">
    <property type="entry name" value="METALLO-BETA-LACTAMASE DOMAIN-CONTAINING PROTEIN"/>
    <property type="match status" value="1"/>
</dbReference>
<organism evidence="1 2">
    <name type="scientific">Favolaschia claudopus</name>
    <dbReference type="NCBI Taxonomy" id="2862362"/>
    <lineage>
        <taxon>Eukaryota</taxon>
        <taxon>Fungi</taxon>
        <taxon>Dikarya</taxon>
        <taxon>Basidiomycota</taxon>
        <taxon>Agaricomycotina</taxon>
        <taxon>Agaricomycetes</taxon>
        <taxon>Agaricomycetidae</taxon>
        <taxon>Agaricales</taxon>
        <taxon>Marasmiineae</taxon>
        <taxon>Mycenaceae</taxon>
        <taxon>Favolaschia</taxon>
    </lineage>
</organism>
<sequence length="184" mass="20152">MICDLASAGDESEIKDERSREQMTNCVGTCDFHAFSVPTPVSPGPGLQKSSQTAPTQIVSQSPMPTVYIQQGSYFSAFRNKDVAFFHVASKTLIIADLLFNLPANEQYSKSKSSAKVPILGKLDPSTSLHKKFVWSANSDRATMGRDAKTVLGWGMERAIMCHGDVIETGADKAWEAAYSKYFE</sequence>
<dbReference type="InterPro" id="IPR025638">
    <property type="entry name" value="DUF4336"/>
</dbReference>
<dbReference type="Proteomes" id="UP001362999">
    <property type="component" value="Unassembled WGS sequence"/>
</dbReference>
<name>A0AAW0A1E9_9AGAR</name>
<gene>
    <name evidence="1" type="ORF">R3P38DRAFT_3370209</name>
</gene>